<sequence length="244" mass="29339">MGGSLNKQIKNKACSKHNFIRVLTEKIRLLEEEMSEIRVKREKESEVHEQQLRVFGVKEAEWKHERKRLRDEVKRLKKKLEEKEERIRGLLMEDDHDHDDQINNVSEKSISGKQWQLIMGANYNYNFLMMEQMREEQLRREEAVEKWKRLYLAIKTELDDLIQRTCRGVYYRVEDETMEELQREVKAKEETIEFLKARVAAMEEEGKRTKTEIDILKQSLRIISHSKRTKNNITKSLSGLRLHL</sequence>
<dbReference type="PANTHER" id="PTHR37226:SF4">
    <property type="entry name" value="GOLGIN FAMILY A PROTEIN"/>
    <property type="match status" value="1"/>
</dbReference>
<feature type="coiled-coil region" evidence="1">
    <location>
        <begin position="20"/>
        <end position="93"/>
    </location>
</feature>
<evidence type="ECO:0000256" key="1">
    <source>
        <dbReference type="SAM" id="Coils"/>
    </source>
</evidence>
<accession>A0A200PVL2</accession>
<dbReference type="PANTHER" id="PTHR37226">
    <property type="entry name" value="GOLGIN FAMILY A PROTEIN"/>
    <property type="match status" value="1"/>
</dbReference>
<dbReference type="InParanoid" id="A0A200PVL2"/>
<gene>
    <name evidence="2" type="ORF">BVC80_9099g52</name>
</gene>
<reference evidence="2 3" key="1">
    <citation type="journal article" date="2017" name="Mol. Plant">
        <title>The Genome of Medicinal Plant Macleaya cordata Provides New Insights into Benzylisoquinoline Alkaloids Metabolism.</title>
        <authorList>
            <person name="Liu X."/>
            <person name="Liu Y."/>
            <person name="Huang P."/>
            <person name="Ma Y."/>
            <person name="Qing Z."/>
            <person name="Tang Q."/>
            <person name="Cao H."/>
            <person name="Cheng P."/>
            <person name="Zheng Y."/>
            <person name="Yuan Z."/>
            <person name="Zhou Y."/>
            <person name="Liu J."/>
            <person name="Tang Z."/>
            <person name="Zhuo Y."/>
            <person name="Zhang Y."/>
            <person name="Yu L."/>
            <person name="Huang J."/>
            <person name="Yang P."/>
            <person name="Peng Q."/>
            <person name="Zhang J."/>
            <person name="Jiang W."/>
            <person name="Zhang Z."/>
            <person name="Lin K."/>
            <person name="Ro D.K."/>
            <person name="Chen X."/>
            <person name="Xiong X."/>
            <person name="Shang Y."/>
            <person name="Huang S."/>
            <person name="Zeng J."/>
        </authorList>
    </citation>
    <scope>NUCLEOTIDE SEQUENCE [LARGE SCALE GENOMIC DNA]</scope>
    <source>
        <strain evidence="3">cv. BLH2017</strain>
        <tissue evidence="2">Root</tissue>
    </source>
</reference>
<protein>
    <submittedName>
        <fullName evidence="2">Uncharacterized protein</fullName>
    </submittedName>
</protein>
<keyword evidence="1" id="KW-0175">Coiled coil</keyword>
<dbReference type="EMBL" id="MVGT01003956">
    <property type="protein sequence ID" value="OVA02257.1"/>
    <property type="molecule type" value="Genomic_DNA"/>
</dbReference>
<comment type="caution">
    <text evidence="2">The sequence shown here is derived from an EMBL/GenBank/DDBJ whole genome shotgun (WGS) entry which is preliminary data.</text>
</comment>
<evidence type="ECO:0000313" key="2">
    <source>
        <dbReference type="EMBL" id="OVA02257.1"/>
    </source>
</evidence>
<dbReference type="OMA" id="SYERDIM"/>
<proteinExistence type="predicted"/>
<feature type="coiled-coil region" evidence="1">
    <location>
        <begin position="171"/>
        <end position="219"/>
    </location>
</feature>
<keyword evidence="3" id="KW-1185">Reference proteome</keyword>
<dbReference type="FunCoup" id="A0A200PVL2">
    <property type="interactions" value="42"/>
</dbReference>
<dbReference type="AlphaFoldDB" id="A0A200PVL2"/>
<dbReference type="OrthoDB" id="1869333at2759"/>
<dbReference type="Proteomes" id="UP000195402">
    <property type="component" value="Unassembled WGS sequence"/>
</dbReference>
<evidence type="ECO:0000313" key="3">
    <source>
        <dbReference type="Proteomes" id="UP000195402"/>
    </source>
</evidence>
<name>A0A200PVL2_MACCD</name>
<organism evidence="2 3">
    <name type="scientific">Macleaya cordata</name>
    <name type="common">Five-seeded plume-poppy</name>
    <name type="synonym">Bocconia cordata</name>
    <dbReference type="NCBI Taxonomy" id="56857"/>
    <lineage>
        <taxon>Eukaryota</taxon>
        <taxon>Viridiplantae</taxon>
        <taxon>Streptophyta</taxon>
        <taxon>Embryophyta</taxon>
        <taxon>Tracheophyta</taxon>
        <taxon>Spermatophyta</taxon>
        <taxon>Magnoliopsida</taxon>
        <taxon>Ranunculales</taxon>
        <taxon>Papaveraceae</taxon>
        <taxon>Papaveroideae</taxon>
        <taxon>Macleaya</taxon>
    </lineage>
</organism>